<dbReference type="GO" id="GO:0005737">
    <property type="term" value="C:cytoplasm"/>
    <property type="evidence" value="ECO:0007669"/>
    <property type="project" value="InterPro"/>
</dbReference>
<dbReference type="GO" id="GO:0008736">
    <property type="term" value="F:L-fucose isomerase activity"/>
    <property type="evidence" value="ECO:0007669"/>
    <property type="project" value="InterPro"/>
</dbReference>
<evidence type="ECO:0000259" key="1">
    <source>
        <dbReference type="Pfam" id="PF02952"/>
    </source>
</evidence>
<dbReference type="EMBL" id="LAZR01009843">
    <property type="protein sequence ID" value="KKM70298.1"/>
    <property type="molecule type" value="Genomic_DNA"/>
</dbReference>
<dbReference type="Pfam" id="PF02952">
    <property type="entry name" value="Fucose_iso_C"/>
    <property type="match status" value="1"/>
</dbReference>
<accession>A0A0F9JL27</accession>
<dbReference type="AlphaFoldDB" id="A0A0F9JL27"/>
<gene>
    <name evidence="2" type="ORF">LCGC14_1442130</name>
</gene>
<evidence type="ECO:0000313" key="2">
    <source>
        <dbReference type="EMBL" id="KKM70298.1"/>
    </source>
</evidence>
<organism evidence="2">
    <name type="scientific">marine sediment metagenome</name>
    <dbReference type="NCBI Taxonomy" id="412755"/>
    <lineage>
        <taxon>unclassified sequences</taxon>
        <taxon>metagenomes</taxon>
        <taxon>ecological metagenomes</taxon>
    </lineage>
</organism>
<reference evidence="2" key="1">
    <citation type="journal article" date="2015" name="Nature">
        <title>Complex archaea that bridge the gap between prokaryotes and eukaryotes.</title>
        <authorList>
            <person name="Spang A."/>
            <person name="Saw J.H."/>
            <person name="Jorgensen S.L."/>
            <person name="Zaremba-Niedzwiedzka K."/>
            <person name="Martijn J."/>
            <person name="Lind A.E."/>
            <person name="van Eijk R."/>
            <person name="Schleper C."/>
            <person name="Guy L."/>
            <person name="Ettema T.J."/>
        </authorList>
    </citation>
    <scope>NUCLEOTIDE SEQUENCE</scope>
</reference>
<comment type="caution">
    <text evidence="2">The sequence shown here is derived from an EMBL/GenBank/DDBJ whole genome shotgun (WGS) entry which is preliminary data.</text>
</comment>
<dbReference type="PANTHER" id="PTHR36120">
    <property type="entry name" value="FUCOSE ISOMERASE"/>
    <property type="match status" value="1"/>
</dbReference>
<feature type="domain" description="L-fucose isomerase C-terminal" evidence="1">
    <location>
        <begin position="19"/>
        <end position="144"/>
    </location>
</feature>
<dbReference type="InterPro" id="IPR015888">
    <property type="entry name" value="Fuc_isomerase_C"/>
</dbReference>
<protein>
    <recommendedName>
        <fullName evidence="1">L-fucose isomerase C-terminal domain-containing protein</fullName>
    </recommendedName>
</protein>
<proteinExistence type="predicted"/>
<dbReference type="PANTHER" id="PTHR36120:SF1">
    <property type="entry name" value="L-FUCOSE ISOMERASE C-TERMINAL DOMAIN-CONTAINING PROTEIN"/>
    <property type="match status" value="1"/>
</dbReference>
<name>A0A0F9JL27_9ZZZZ</name>
<sequence>MEYIDWNNNYGDDPNKMVLFHCSNLPKSFFQDTKMTIHPIISDQKGGDVSFGAIQGRIKPKHCTLLRIETDDLCGEIKAILAEGSYTEDPLDTFGGYGVVEIPKLQDLLKSLCLGGFAHHVAATLCEVGDIVDEALSKYLGYNIKFHNKNF</sequence>
<dbReference type="GO" id="GO:0006004">
    <property type="term" value="P:fucose metabolic process"/>
    <property type="evidence" value="ECO:0007669"/>
    <property type="project" value="InterPro"/>
</dbReference>